<dbReference type="AlphaFoldDB" id="A0A4Y8MJF2"/>
<dbReference type="Pfam" id="PF01610">
    <property type="entry name" value="DDE_Tnp_ISL3"/>
    <property type="match status" value="1"/>
</dbReference>
<proteinExistence type="predicted"/>
<name>A0A4Y8MJF2_9BURK</name>
<gene>
    <name evidence="2" type="ORF">E2553_39965</name>
</gene>
<dbReference type="RefSeq" id="WP_134466123.1">
    <property type="nucleotide sequence ID" value="NZ_JBHMFL010000137.1"/>
</dbReference>
<dbReference type="InterPro" id="IPR002560">
    <property type="entry name" value="Transposase_DDE"/>
</dbReference>
<dbReference type="EMBL" id="SNVI01000005">
    <property type="protein sequence ID" value="TFE37600.1"/>
    <property type="molecule type" value="Genomic_DNA"/>
</dbReference>
<protein>
    <recommendedName>
        <fullName evidence="1">Transposase IS204/IS1001/IS1096/IS1165 DDE domain-containing protein</fullName>
    </recommendedName>
</protein>
<reference evidence="2 3" key="1">
    <citation type="submission" date="2019-03" db="EMBL/GenBank/DDBJ databases">
        <title>Complete Genome Sequence of Paraburkholderia dipogonis ICMP 19430T, a Nitrogen-fixing Symbiont of the South African Invasive Legume Dipogon lignosus in New Zealand.</title>
        <authorList>
            <person name="De Meyer S.E."/>
        </authorList>
    </citation>
    <scope>NUCLEOTIDE SEQUENCE [LARGE SCALE GENOMIC DNA]</scope>
    <source>
        <strain evidence="2 3">ICMP 19430</strain>
    </source>
</reference>
<evidence type="ECO:0000313" key="3">
    <source>
        <dbReference type="Proteomes" id="UP000297385"/>
    </source>
</evidence>
<sequence>MGASATGLFWRRQQQPYEKFAAMVGRHWDGIASYCKPENKVPLRFVEGLNNKIRVIQRRAYGLRDEEYLRLKILTCMLPRI</sequence>
<dbReference type="Proteomes" id="UP000297385">
    <property type="component" value="Unassembled WGS sequence"/>
</dbReference>
<organism evidence="2 3">
    <name type="scientific">Paraburkholderia dipogonis</name>
    <dbReference type="NCBI Taxonomy" id="1211383"/>
    <lineage>
        <taxon>Bacteria</taxon>
        <taxon>Pseudomonadati</taxon>
        <taxon>Pseudomonadota</taxon>
        <taxon>Betaproteobacteria</taxon>
        <taxon>Burkholderiales</taxon>
        <taxon>Burkholderiaceae</taxon>
        <taxon>Paraburkholderia</taxon>
    </lineage>
</organism>
<accession>A0A4Y8MJF2</accession>
<evidence type="ECO:0000313" key="2">
    <source>
        <dbReference type="EMBL" id="TFE37600.1"/>
    </source>
</evidence>
<feature type="domain" description="Transposase IS204/IS1001/IS1096/IS1165 DDE" evidence="1">
    <location>
        <begin position="13"/>
        <end position="73"/>
    </location>
</feature>
<evidence type="ECO:0000259" key="1">
    <source>
        <dbReference type="Pfam" id="PF01610"/>
    </source>
</evidence>
<comment type="caution">
    <text evidence="2">The sequence shown here is derived from an EMBL/GenBank/DDBJ whole genome shotgun (WGS) entry which is preliminary data.</text>
</comment>